<reference evidence="1" key="1">
    <citation type="submission" date="2022-09" db="EMBL/GenBank/DDBJ databases">
        <title>Intensive care unit water sources are persistently colonized with multi-drug resistant bacteria and are the site of extensive horizontal gene transfer of antibiotic resistance genes.</title>
        <authorList>
            <person name="Diorio-Toth L."/>
        </authorList>
    </citation>
    <scope>NUCLEOTIDE SEQUENCE</scope>
    <source>
        <strain evidence="1">GD04130</strain>
    </source>
</reference>
<dbReference type="EMBL" id="JAODZU010000040">
    <property type="protein sequence ID" value="MDH0365154.1"/>
    <property type="molecule type" value="Genomic_DNA"/>
</dbReference>
<accession>A0AA42HV80</accession>
<gene>
    <name evidence="1" type="ORF">N7330_19235</name>
</gene>
<evidence type="ECO:0000313" key="1">
    <source>
        <dbReference type="EMBL" id="MDH0365154.1"/>
    </source>
</evidence>
<comment type="caution">
    <text evidence="1">The sequence shown here is derived from an EMBL/GenBank/DDBJ whole genome shotgun (WGS) entry which is preliminary data.</text>
</comment>
<organism evidence="1 2">
    <name type="scientific">Comamonas aquatica</name>
    <dbReference type="NCBI Taxonomy" id="225991"/>
    <lineage>
        <taxon>Bacteria</taxon>
        <taxon>Pseudomonadati</taxon>
        <taxon>Pseudomonadota</taxon>
        <taxon>Betaproteobacteria</taxon>
        <taxon>Burkholderiales</taxon>
        <taxon>Comamonadaceae</taxon>
        <taxon>Comamonas</taxon>
    </lineage>
</organism>
<name>A0AA42HV80_9BURK</name>
<sequence length="47" mass="5286">MDDAIHQSVGHRLVVKRVMPNFQRELAGEQDGALANFVINQLQQVVL</sequence>
<proteinExistence type="predicted"/>
<evidence type="ECO:0000313" key="2">
    <source>
        <dbReference type="Proteomes" id="UP001158297"/>
    </source>
</evidence>
<protein>
    <submittedName>
        <fullName evidence="1">Uncharacterized protein</fullName>
    </submittedName>
</protein>
<dbReference type="AlphaFoldDB" id="A0AA42HV80"/>
<dbReference type="Proteomes" id="UP001158297">
    <property type="component" value="Unassembled WGS sequence"/>
</dbReference>